<evidence type="ECO:0000256" key="2">
    <source>
        <dbReference type="ARBA" id="ARBA00006434"/>
    </source>
</evidence>
<keyword evidence="5 7" id="KW-0472">Membrane</keyword>
<keyword evidence="9" id="KW-1185">Reference proteome</keyword>
<dbReference type="EMBL" id="SJPJ01000001">
    <property type="protein sequence ID" value="TWT82550.1"/>
    <property type="molecule type" value="Genomic_DNA"/>
</dbReference>
<dbReference type="NCBIfam" id="TIGR00813">
    <property type="entry name" value="sss"/>
    <property type="match status" value="1"/>
</dbReference>
<keyword evidence="3 7" id="KW-0812">Transmembrane</keyword>
<reference evidence="8 9" key="1">
    <citation type="submission" date="2019-02" db="EMBL/GenBank/DDBJ databases">
        <title>Deep-cultivation of Planctomycetes and their phenomic and genomic characterization uncovers novel biology.</title>
        <authorList>
            <person name="Wiegand S."/>
            <person name="Jogler M."/>
            <person name="Boedeker C."/>
            <person name="Pinto D."/>
            <person name="Vollmers J."/>
            <person name="Rivas-Marin E."/>
            <person name="Kohn T."/>
            <person name="Peeters S.H."/>
            <person name="Heuer A."/>
            <person name="Rast P."/>
            <person name="Oberbeckmann S."/>
            <person name="Bunk B."/>
            <person name="Jeske O."/>
            <person name="Meyerdierks A."/>
            <person name="Storesund J.E."/>
            <person name="Kallscheuer N."/>
            <person name="Luecker S."/>
            <person name="Lage O.M."/>
            <person name="Pohl T."/>
            <person name="Merkel B.J."/>
            <person name="Hornburger P."/>
            <person name="Mueller R.-W."/>
            <person name="Bruemmer F."/>
            <person name="Labrenz M."/>
            <person name="Spormann A.M."/>
            <person name="Op Den Camp H."/>
            <person name="Overmann J."/>
            <person name="Amann R."/>
            <person name="Jetten M.S.M."/>
            <person name="Mascher T."/>
            <person name="Medema M.H."/>
            <person name="Devos D.P."/>
            <person name="Kaster A.-K."/>
            <person name="Ovreas L."/>
            <person name="Rohde M."/>
            <person name="Galperin M.Y."/>
            <person name="Jogler C."/>
        </authorList>
    </citation>
    <scope>NUCLEOTIDE SEQUENCE [LARGE SCALE GENOMIC DNA]</scope>
    <source>
        <strain evidence="8 9">CA13</strain>
    </source>
</reference>
<evidence type="ECO:0000256" key="5">
    <source>
        <dbReference type="ARBA" id="ARBA00023136"/>
    </source>
</evidence>
<feature type="transmembrane region" description="Helical" evidence="7">
    <location>
        <begin position="86"/>
        <end position="104"/>
    </location>
</feature>
<feature type="transmembrane region" description="Helical" evidence="7">
    <location>
        <begin position="191"/>
        <end position="208"/>
    </location>
</feature>
<feature type="transmembrane region" description="Helical" evidence="7">
    <location>
        <begin position="435"/>
        <end position="453"/>
    </location>
</feature>
<dbReference type="InterPro" id="IPR018212">
    <property type="entry name" value="Na/solute_symporter_CS"/>
</dbReference>
<feature type="transmembrane region" description="Helical" evidence="7">
    <location>
        <begin position="6"/>
        <end position="29"/>
    </location>
</feature>
<keyword evidence="4 7" id="KW-1133">Transmembrane helix</keyword>
<accession>A0A5C5Z5T7</accession>
<dbReference type="CDD" id="cd10329">
    <property type="entry name" value="SLC5sbd_SGLT1-like"/>
    <property type="match status" value="1"/>
</dbReference>
<feature type="transmembrane region" description="Helical" evidence="7">
    <location>
        <begin position="125"/>
        <end position="145"/>
    </location>
</feature>
<evidence type="ECO:0000256" key="7">
    <source>
        <dbReference type="SAM" id="Phobius"/>
    </source>
</evidence>
<dbReference type="PANTHER" id="PTHR11819:SF195">
    <property type="entry name" value="SODIUM_GLUCOSE COTRANSPORTER 4"/>
    <property type="match status" value="1"/>
</dbReference>
<feature type="transmembrane region" description="Helical" evidence="7">
    <location>
        <begin position="400"/>
        <end position="423"/>
    </location>
</feature>
<dbReference type="PROSITE" id="PS50283">
    <property type="entry name" value="NA_SOLUT_SYMP_3"/>
    <property type="match status" value="1"/>
</dbReference>
<dbReference type="PANTHER" id="PTHR11819">
    <property type="entry name" value="SOLUTE CARRIER FAMILY 5"/>
    <property type="match status" value="1"/>
</dbReference>
<feature type="transmembrane region" description="Helical" evidence="7">
    <location>
        <begin position="157"/>
        <end position="184"/>
    </location>
</feature>
<evidence type="ECO:0000256" key="4">
    <source>
        <dbReference type="ARBA" id="ARBA00022989"/>
    </source>
</evidence>
<comment type="similarity">
    <text evidence="2 6">Belongs to the sodium:solute symporter (SSF) (TC 2.A.21) family.</text>
</comment>
<dbReference type="PROSITE" id="PS00456">
    <property type="entry name" value="NA_SOLUT_SYMP_1"/>
    <property type="match status" value="1"/>
</dbReference>
<name>A0A5C5Z5T7_9BACT</name>
<dbReference type="RefSeq" id="WP_146399108.1">
    <property type="nucleotide sequence ID" value="NZ_SJPJ01000001.1"/>
</dbReference>
<comment type="caution">
    <text evidence="8">The sequence shown here is derived from an EMBL/GenBank/DDBJ whole genome shotgun (WGS) entry which is preliminary data.</text>
</comment>
<organism evidence="8 9">
    <name type="scientific">Novipirellula herctigrandis</name>
    <dbReference type="NCBI Taxonomy" id="2527986"/>
    <lineage>
        <taxon>Bacteria</taxon>
        <taxon>Pseudomonadati</taxon>
        <taxon>Planctomycetota</taxon>
        <taxon>Planctomycetia</taxon>
        <taxon>Pirellulales</taxon>
        <taxon>Pirellulaceae</taxon>
        <taxon>Novipirellula</taxon>
    </lineage>
</organism>
<evidence type="ECO:0000256" key="6">
    <source>
        <dbReference type="RuleBase" id="RU362091"/>
    </source>
</evidence>
<dbReference type="OrthoDB" id="9814523at2"/>
<feature type="transmembrane region" description="Helical" evidence="7">
    <location>
        <begin position="235"/>
        <end position="254"/>
    </location>
</feature>
<feature type="transmembrane region" description="Helical" evidence="7">
    <location>
        <begin position="518"/>
        <end position="536"/>
    </location>
</feature>
<feature type="transmembrane region" description="Helical" evidence="7">
    <location>
        <begin position="372"/>
        <end position="394"/>
    </location>
</feature>
<dbReference type="AlphaFoldDB" id="A0A5C5Z5T7"/>
<comment type="subcellular location">
    <subcellularLocation>
        <location evidence="1">Membrane</location>
        <topology evidence="1">Multi-pass membrane protein</topology>
    </subcellularLocation>
</comment>
<feature type="transmembrane region" description="Helical" evidence="7">
    <location>
        <begin position="331"/>
        <end position="360"/>
    </location>
</feature>
<dbReference type="Pfam" id="PF00474">
    <property type="entry name" value="SSF"/>
    <property type="match status" value="1"/>
</dbReference>
<gene>
    <name evidence="8" type="primary">sglT_2</name>
    <name evidence="8" type="ORF">CA13_40130</name>
</gene>
<dbReference type="Proteomes" id="UP000315010">
    <property type="component" value="Unassembled WGS sequence"/>
</dbReference>
<protein>
    <submittedName>
        <fullName evidence="8">Sodium/glucose cotransporter</fullName>
    </submittedName>
</protein>
<dbReference type="GO" id="GO:0005886">
    <property type="term" value="C:plasma membrane"/>
    <property type="evidence" value="ECO:0007669"/>
    <property type="project" value="TreeGrafter"/>
</dbReference>
<sequence>MTIDIEFLDLVIIIGYLLGIVALGCWVGIRKKGNTSEGKDYFLAGGSLTWPVIGLALFSTNISTIHLVSLAQEGYVNGLAYGNFEWMAPFTLIILALFFAPFYIRSKVVTLPDFLEQRYNRACRDWLAVLSIISAVFIHIGFSLYTGAVVLHGMFGMDLYLCIILTAALTGLYTIVGGLSAVVITESIQTIVLLLGACCITAIAYYQVGGWSGLTDSVDPVKLTVMRPADDPSGLPWYSVLLGYPVIGIWYWCADQTIVQRVLGAKDENHARIGPLFAGFIKIFPLFIFVLPGLMCAALIKQGKLPDELANSADTYAFMIGHLLPVGLKGIVAAALLAALMGTVSGALNSTATLFSYDLFKRWRPATEDHKLVVIGRIVTFVAMIAAIVWSPLLGRFESIFQGVNSMICYIAPPITTVFLWGVLWKGASPRAAQVTLYAGSVLGLSVFLLDWFKETTHWNVPFMMAAFYLFVVCSMMLAALSMIWKRVATPESDRLIWDNPMACLRADETTWRGIGDFRLVSAVLFLTMLGLYWLFA</sequence>
<evidence type="ECO:0000256" key="1">
    <source>
        <dbReference type="ARBA" id="ARBA00004141"/>
    </source>
</evidence>
<evidence type="ECO:0000256" key="3">
    <source>
        <dbReference type="ARBA" id="ARBA00022692"/>
    </source>
</evidence>
<dbReference type="GO" id="GO:0005412">
    <property type="term" value="F:D-glucose:sodium symporter activity"/>
    <property type="evidence" value="ECO:0007669"/>
    <property type="project" value="TreeGrafter"/>
</dbReference>
<evidence type="ECO:0000313" key="8">
    <source>
        <dbReference type="EMBL" id="TWT82550.1"/>
    </source>
</evidence>
<feature type="transmembrane region" description="Helical" evidence="7">
    <location>
        <begin position="275"/>
        <end position="300"/>
    </location>
</feature>
<dbReference type="InterPro" id="IPR038377">
    <property type="entry name" value="Na/Glc_symporter_sf"/>
</dbReference>
<dbReference type="InterPro" id="IPR001734">
    <property type="entry name" value="Na/solute_symporter"/>
</dbReference>
<feature type="transmembrane region" description="Helical" evidence="7">
    <location>
        <begin position="41"/>
        <end position="66"/>
    </location>
</feature>
<feature type="transmembrane region" description="Helical" evidence="7">
    <location>
        <begin position="465"/>
        <end position="485"/>
    </location>
</feature>
<dbReference type="Gene3D" id="1.20.1730.10">
    <property type="entry name" value="Sodium/glucose cotransporter"/>
    <property type="match status" value="1"/>
</dbReference>
<evidence type="ECO:0000313" key="9">
    <source>
        <dbReference type="Proteomes" id="UP000315010"/>
    </source>
</evidence>
<proteinExistence type="inferred from homology"/>